<sequence>PRRHGGHPCHPRPRRWRAPAVGAAPGVGCQGTTGAAAAALGRTAGLGAAGQRR</sequence>
<organism evidence="1 2">
    <name type="scientific">Prorocentrum cordatum</name>
    <dbReference type="NCBI Taxonomy" id="2364126"/>
    <lineage>
        <taxon>Eukaryota</taxon>
        <taxon>Sar</taxon>
        <taxon>Alveolata</taxon>
        <taxon>Dinophyceae</taxon>
        <taxon>Prorocentrales</taxon>
        <taxon>Prorocentraceae</taxon>
        <taxon>Prorocentrum</taxon>
    </lineage>
</organism>
<dbReference type="EMBL" id="CAUYUJ010000877">
    <property type="protein sequence ID" value="CAK0792948.1"/>
    <property type="molecule type" value="Genomic_DNA"/>
</dbReference>
<comment type="caution">
    <text evidence="1">The sequence shown here is derived from an EMBL/GenBank/DDBJ whole genome shotgun (WGS) entry which is preliminary data.</text>
</comment>
<accession>A0ABN9PIY4</accession>
<proteinExistence type="predicted"/>
<name>A0ABN9PIY4_9DINO</name>
<dbReference type="Proteomes" id="UP001189429">
    <property type="component" value="Unassembled WGS sequence"/>
</dbReference>
<reference evidence="1" key="1">
    <citation type="submission" date="2023-10" db="EMBL/GenBank/DDBJ databases">
        <authorList>
            <person name="Chen Y."/>
            <person name="Shah S."/>
            <person name="Dougan E. K."/>
            <person name="Thang M."/>
            <person name="Chan C."/>
        </authorList>
    </citation>
    <scope>NUCLEOTIDE SEQUENCE [LARGE SCALE GENOMIC DNA]</scope>
</reference>
<evidence type="ECO:0000313" key="1">
    <source>
        <dbReference type="EMBL" id="CAK0792948.1"/>
    </source>
</evidence>
<feature type="non-terminal residue" evidence="1">
    <location>
        <position position="1"/>
    </location>
</feature>
<keyword evidence="2" id="KW-1185">Reference proteome</keyword>
<feature type="non-terminal residue" evidence="1">
    <location>
        <position position="53"/>
    </location>
</feature>
<protein>
    <submittedName>
        <fullName evidence="1">Uncharacterized protein</fullName>
    </submittedName>
</protein>
<evidence type="ECO:0000313" key="2">
    <source>
        <dbReference type="Proteomes" id="UP001189429"/>
    </source>
</evidence>
<gene>
    <name evidence="1" type="ORF">PCOR1329_LOCUS3393</name>
</gene>